<reference evidence="7 8" key="1">
    <citation type="submission" date="2018-10" db="EMBL/GenBank/DDBJ databases">
        <title>Draft genome sequence of Bacillus salarius IM0101, isolated from a hypersaline soil in Inner Mongolia, China.</title>
        <authorList>
            <person name="Yamprayoonswat W."/>
            <person name="Boonvisut S."/>
            <person name="Jumpathong W."/>
            <person name="Sittihan S."/>
            <person name="Ruangsuj P."/>
            <person name="Wanthongcharoen S."/>
            <person name="Thongpramul N."/>
            <person name="Pimmason S."/>
            <person name="Yu B."/>
            <person name="Yasawong M."/>
        </authorList>
    </citation>
    <scope>NUCLEOTIDE SEQUENCE [LARGE SCALE GENOMIC DNA]</scope>
    <source>
        <strain evidence="7 8">IM0101</strain>
    </source>
</reference>
<dbReference type="EMBL" id="RBVX01000004">
    <property type="protein sequence ID" value="RSL34147.1"/>
    <property type="molecule type" value="Genomic_DNA"/>
</dbReference>
<keyword evidence="5" id="KW-0560">Oxidoreductase</keyword>
<dbReference type="InterPro" id="IPR036188">
    <property type="entry name" value="FAD/NAD-bd_sf"/>
</dbReference>
<evidence type="ECO:0000313" key="7">
    <source>
        <dbReference type="EMBL" id="RSL34147.1"/>
    </source>
</evidence>
<evidence type="ECO:0000313" key="8">
    <source>
        <dbReference type="Proteomes" id="UP000275076"/>
    </source>
</evidence>
<evidence type="ECO:0000256" key="2">
    <source>
        <dbReference type="ARBA" id="ARBA00005272"/>
    </source>
</evidence>
<dbReference type="AlphaFoldDB" id="A0A3R9QNH5"/>
<dbReference type="GO" id="GO:0003955">
    <property type="term" value="F:NAD(P)H dehydrogenase (quinone) activity"/>
    <property type="evidence" value="ECO:0007669"/>
    <property type="project" value="TreeGrafter"/>
</dbReference>
<sequence>MDVMTLATKPTILILGGGYGGMVTATKIAKQLGQNDANVTLVSKHNYHYQTTWLHEPAAGTMHADRTRMPISSVINESKINFIQDEVQEIHREENKVTLKEKGQVDYDYLVTALGSVPETFGVGGVFEHAFSKWTVNGAREMKDHIEYLFAKYNNEPEPRDDYLTFVVAGAGFTGMEFIGELSERIPHLCEEYDIPKNKVKMYVIEAAPTALPGFDPELVEYAMNLLENRGVEFKINQPISEVTADGVILKDGEEIKSKTVVWATGVRGNPVIEQSGFENMRGRVKVEKDLRAPGEDNIFVIGDCSLMINEETERPFPPTAQIAMQQAETVAVNLKALIKGESLQEFKPDIKGTVASLGGKEAIGIVGNKKLYGTSANFMKKMIDNRYLWILGGAGLVLKRGKNPF</sequence>
<feature type="domain" description="FAD/NAD(P)-binding" evidence="6">
    <location>
        <begin position="11"/>
        <end position="328"/>
    </location>
</feature>
<comment type="caution">
    <text evidence="7">The sequence shown here is derived from an EMBL/GenBank/DDBJ whole genome shotgun (WGS) entry which is preliminary data.</text>
</comment>
<keyword evidence="3" id="KW-0285">Flavoprotein</keyword>
<evidence type="ECO:0000256" key="4">
    <source>
        <dbReference type="ARBA" id="ARBA00022827"/>
    </source>
</evidence>
<dbReference type="Gene3D" id="3.50.50.100">
    <property type="match status" value="1"/>
</dbReference>
<evidence type="ECO:0000259" key="6">
    <source>
        <dbReference type="Pfam" id="PF07992"/>
    </source>
</evidence>
<dbReference type="OrthoDB" id="9781621at2"/>
<dbReference type="GO" id="GO:0019646">
    <property type="term" value="P:aerobic electron transport chain"/>
    <property type="evidence" value="ECO:0007669"/>
    <property type="project" value="TreeGrafter"/>
</dbReference>
<keyword evidence="4" id="KW-0274">FAD</keyword>
<dbReference type="Pfam" id="PF07992">
    <property type="entry name" value="Pyr_redox_2"/>
    <property type="match status" value="1"/>
</dbReference>
<comment type="cofactor">
    <cofactor evidence="1">
        <name>FAD</name>
        <dbReference type="ChEBI" id="CHEBI:57692"/>
    </cofactor>
</comment>
<name>A0A3R9QNH5_9BACI</name>
<dbReference type="InterPro" id="IPR023753">
    <property type="entry name" value="FAD/NAD-binding_dom"/>
</dbReference>
<evidence type="ECO:0000256" key="3">
    <source>
        <dbReference type="ARBA" id="ARBA00022630"/>
    </source>
</evidence>
<dbReference type="InterPro" id="IPR051169">
    <property type="entry name" value="NADH-Q_oxidoreductase"/>
</dbReference>
<gene>
    <name evidence="7" type="ORF">D7Z54_06155</name>
</gene>
<dbReference type="PANTHER" id="PTHR42913:SF3">
    <property type="entry name" value="64 KDA MITOCHONDRIAL NADH DEHYDROGENASE (EUROFUNG)"/>
    <property type="match status" value="1"/>
</dbReference>
<keyword evidence="8" id="KW-1185">Reference proteome</keyword>
<evidence type="ECO:0000256" key="1">
    <source>
        <dbReference type="ARBA" id="ARBA00001974"/>
    </source>
</evidence>
<dbReference type="Proteomes" id="UP000275076">
    <property type="component" value="Unassembled WGS sequence"/>
</dbReference>
<dbReference type="PANTHER" id="PTHR42913">
    <property type="entry name" value="APOPTOSIS-INDUCING FACTOR 1"/>
    <property type="match status" value="1"/>
</dbReference>
<dbReference type="PRINTS" id="PR00368">
    <property type="entry name" value="FADPNR"/>
</dbReference>
<accession>A0A3R9QNH5</accession>
<protein>
    <submittedName>
        <fullName evidence="7">NAD(P)/FAD-dependent oxidoreductase</fullName>
    </submittedName>
</protein>
<dbReference type="SUPFAM" id="SSF51905">
    <property type="entry name" value="FAD/NAD(P)-binding domain"/>
    <property type="match status" value="1"/>
</dbReference>
<dbReference type="PRINTS" id="PR00411">
    <property type="entry name" value="PNDRDTASEI"/>
</dbReference>
<proteinExistence type="inferred from homology"/>
<evidence type="ECO:0000256" key="5">
    <source>
        <dbReference type="ARBA" id="ARBA00023002"/>
    </source>
</evidence>
<comment type="similarity">
    <text evidence="2">Belongs to the NADH dehydrogenase family.</text>
</comment>
<organism evidence="7 8">
    <name type="scientific">Salibacterium salarium</name>
    <dbReference type="NCBI Taxonomy" id="284579"/>
    <lineage>
        <taxon>Bacteria</taxon>
        <taxon>Bacillati</taxon>
        <taxon>Bacillota</taxon>
        <taxon>Bacilli</taxon>
        <taxon>Bacillales</taxon>
        <taxon>Bacillaceae</taxon>
    </lineage>
</organism>